<dbReference type="AlphaFoldDB" id="A0AAN9S0G7"/>
<accession>A0AAN9S0G7</accession>
<evidence type="ECO:0000313" key="3">
    <source>
        <dbReference type="Proteomes" id="UP001386955"/>
    </source>
</evidence>
<protein>
    <submittedName>
        <fullName evidence="2">Uncharacterized protein</fullName>
    </submittedName>
</protein>
<dbReference type="Proteomes" id="UP001386955">
    <property type="component" value="Unassembled WGS sequence"/>
</dbReference>
<organism evidence="2 3">
    <name type="scientific">Psophocarpus tetragonolobus</name>
    <name type="common">Winged bean</name>
    <name type="synonym">Dolichos tetragonolobus</name>
    <dbReference type="NCBI Taxonomy" id="3891"/>
    <lineage>
        <taxon>Eukaryota</taxon>
        <taxon>Viridiplantae</taxon>
        <taxon>Streptophyta</taxon>
        <taxon>Embryophyta</taxon>
        <taxon>Tracheophyta</taxon>
        <taxon>Spermatophyta</taxon>
        <taxon>Magnoliopsida</taxon>
        <taxon>eudicotyledons</taxon>
        <taxon>Gunneridae</taxon>
        <taxon>Pentapetalae</taxon>
        <taxon>rosids</taxon>
        <taxon>fabids</taxon>
        <taxon>Fabales</taxon>
        <taxon>Fabaceae</taxon>
        <taxon>Papilionoideae</taxon>
        <taxon>50 kb inversion clade</taxon>
        <taxon>NPAAA clade</taxon>
        <taxon>indigoferoid/millettioid clade</taxon>
        <taxon>Phaseoleae</taxon>
        <taxon>Psophocarpus</taxon>
    </lineage>
</organism>
<comment type="caution">
    <text evidence="2">The sequence shown here is derived from an EMBL/GenBank/DDBJ whole genome shotgun (WGS) entry which is preliminary data.</text>
</comment>
<evidence type="ECO:0000256" key="1">
    <source>
        <dbReference type="SAM" id="MobiDB-lite"/>
    </source>
</evidence>
<evidence type="ECO:0000313" key="2">
    <source>
        <dbReference type="EMBL" id="KAK7386920.1"/>
    </source>
</evidence>
<name>A0AAN9S0G7_PSOTE</name>
<feature type="region of interest" description="Disordered" evidence="1">
    <location>
        <begin position="38"/>
        <end position="57"/>
    </location>
</feature>
<gene>
    <name evidence="2" type="ORF">VNO78_27295</name>
</gene>
<proteinExistence type="predicted"/>
<reference evidence="2 3" key="1">
    <citation type="submission" date="2024-01" db="EMBL/GenBank/DDBJ databases">
        <title>The genomes of 5 underutilized Papilionoideae crops provide insights into root nodulation and disease resistanc.</title>
        <authorList>
            <person name="Jiang F."/>
        </authorList>
    </citation>
    <scope>NUCLEOTIDE SEQUENCE [LARGE SCALE GENOMIC DNA]</scope>
    <source>
        <strain evidence="2">DUOXIRENSHENG_FW03</strain>
        <tissue evidence="2">Leaves</tissue>
    </source>
</reference>
<sequence length="130" mass="15494">MRFNSGKFDCPVSPRQLCNFQNRSHLYKGLNIFKAAREENKHQSRKPETWTKQKKEEYCERHNDVRKNGKCPLCPYLLKEWMPLLVISNDVEMAAKQKQNQKEQFEEYQGHDEEKLFITNCYATDSNMDA</sequence>
<keyword evidence="3" id="KW-1185">Reference proteome</keyword>
<dbReference type="EMBL" id="JAYMYS010000007">
    <property type="protein sequence ID" value="KAK7386920.1"/>
    <property type="molecule type" value="Genomic_DNA"/>
</dbReference>